<keyword evidence="6" id="KW-0966">Cell projection</keyword>
<keyword evidence="2" id="KW-0975">Bacterial flagellum</keyword>
<name>A0ABU6ME53_9BACI</name>
<comment type="caution">
    <text evidence="6">The sequence shown here is derived from an EMBL/GenBank/DDBJ whole genome shotgun (WGS) entry which is preliminary data.</text>
</comment>
<dbReference type="Pfam" id="PF00460">
    <property type="entry name" value="Flg_bb_rod"/>
    <property type="match status" value="1"/>
</dbReference>
<feature type="domain" description="Flagellar basal body rod protein N-terminal" evidence="3">
    <location>
        <begin position="7"/>
        <end position="35"/>
    </location>
</feature>
<keyword evidence="6" id="KW-0282">Flagellum</keyword>
<keyword evidence="7" id="KW-1185">Reference proteome</keyword>
<evidence type="ECO:0000256" key="2">
    <source>
        <dbReference type="RuleBase" id="RU362116"/>
    </source>
</evidence>
<dbReference type="SUPFAM" id="SSF117143">
    <property type="entry name" value="Flagellar hook protein flgE"/>
    <property type="match status" value="1"/>
</dbReference>
<evidence type="ECO:0000256" key="1">
    <source>
        <dbReference type="ARBA" id="ARBA00009677"/>
    </source>
</evidence>
<dbReference type="InterPro" id="IPR037925">
    <property type="entry name" value="FlgE/F/G-like"/>
</dbReference>
<dbReference type="Pfam" id="PF06429">
    <property type="entry name" value="Flg_bbr_C"/>
    <property type="match status" value="1"/>
</dbReference>
<dbReference type="PANTHER" id="PTHR30435:SF19">
    <property type="entry name" value="FLAGELLAR BASAL-BODY ROD PROTEIN FLGG"/>
    <property type="match status" value="1"/>
</dbReference>
<dbReference type="Proteomes" id="UP001341444">
    <property type="component" value="Unassembled WGS sequence"/>
</dbReference>
<dbReference type="InterPro" id="IPR053967">
    <property type="entry name" value="LlgE_F_G-like_D1"/>
</dbReference>
<dbReference type="PANTHER" id="PTHR30435">
    <property type="entry name" value="FLAGELLAR PROTEIN"/>
    <property type="match status" value="1"/>
</dbReference>
<evidence type="ECO:0000259" key="4">
    <source>
        <dbReference type="Pfam" id="PF06429"/>
    </source>
</evidence>
<dbReference type="InterPro" id="IPR001444">
    <property type="entry name" value="Flag_bb_rod_N"/>
</dbReference>
<dbReference type="Pfam" id="PF22692">
    <property type="entry name" value="LlgE_F_G_D1"/>
    <property type="match status" value="1"/>
</dbReference>
<dbReference type="InterPro" id="IPR010930">
    <property type="entry name" value="Flg_bb/hook_C_dom"/>
</dbReference>
<comment type="similarity">
    <text evidence="1 2">Belongs to the flagella basal body rod proteins family.</text>
</comment>
<keyword evidence="6" id="KW-0969">Cilium</keyword>
<proteinExistence type="inferred from homology"/>
<protein>
    <submittedName>
        <fullName evidence="6">Flagellar hook-basal body protein</fullName>
    </submittedName>
</protein>
<accession>A0ABU6ME53</accession>
<comment type="subcellular location">
    <subcellularLocation>
        <location evidence="2">Bacterial flagellum basal body</location>
    </subcellularLocation>
</comment>
<evidence type="ECO:0000313" key="7">
    <source>
        <dbReference type="Proteomes" id="UP001341444"/>
    </source>
</evidence>
<dbReference type="InterPro" id="IPR019776">
    <property type="entry name" value="Flagellar_basal_body_rod_CS"/>
</dbReference>
<dbReference type="NCBIfam" id="TIGR03506">
    <property type="entry name" value="FlgEFG_subfam"/>
    <property type="match status" value="1"/>
</dbReference>
<feature type="domain" description="Flagellar hook protein FlgE/F/G-like D1" evidence="5">
    <location>
        <begin position="111"/>
        <end position="170"/>
    </location>
</feature>
<reference evidence="6 7" key="1">
    <citation type="submission" date="2023-03" db="EMBL/GenBank/DDBJ databases">
        <title>Bacillus Genome Sequencing.</title>
        <authorList>
            <person name="Dunlap C."/>
        </authorList>
    </citation>
    <scope>NUCLEOTIDE SEQUENCE [LARGE SCALE GENOMIC DNA]</scope>
    <source>
        <strain evidence="6 7">B-23453</strain>
    </source>
</reference>
<gene>
    <name evidence="6" type="ORF">P4T90_07500</name>
</gene>
<dbReference type="InterPro" id="IPR020013">
    <property type="entry name" value="Flagellar_FlgE/F/G"/>
</dbReference>
<evidence type="ECO:0000313" key="6">
    <source>
        <dbReference type="EMBL" id="MED1202939.1"/>
    </source>
</evidence>
<organism evidence="6 7">
    <name type="scientific">Heyndrickxia acidicola</name>
    <dbReference type="NCBI Taxonomy" id="209389"/>
    <lineage>
        <taxon>Bacteria</taxon>
        <taxon>Bacillati</taxon>
        <taxon>Bacillota</taxon>
        <taxon>Bacilli</taxon>
        <taxon>Bacillales</taxon>
        <taxon>Bacillaceae</taxon>
        <taxon>Heyndrickxia</taxon>
    </lineage>
</organism>
<dbReference type="PROSITE" id="PS00588">
    <property type="entry name" value="FLAGELLA_BB_ROD"/>
    <property type="match status" value="1"/>
</dbReference>
<dbReference type="EMBL" id="JARMAB010000008">
    <property type="protein sequence ID" value="MED1202939.1"/>
    <property type="molecule type" value="Genomic_DNA"/>
</dbReference>
<evidence type="ECO:0000259" key="5">
    <source>
        <dbReference type="Pfam" id="PF22692"/>
    </source>
</evidence>
<evidence type="ECO:0000259" key="3">
    <source>
        <dbReference type="Pfam" id="PF00460"/>
    </source>
</evidence>
<feature type="domain" description="Flagellar basal-body/hook protein C-terminal" evidence="4">
    <location>
        <begin position="231"/>
        <end position="276"/>
    </location>
</feature>
<dbReference type="RefSeq" id="WP_066267344.1">
    <property type="nucleotide sequence ID" value="NZ_JARMAB010000008.1"/>
</dbReference>
<sequence length="277" mass="30249">MNQTMITAAATLGQLQKQMDIISNNIANIDTNGYKGRDATFADLLVQQFDNQPDQTKEVGRNTPYGIRIGAGAKIAQSQLDESQGAVKQTNRPLDVSFTKENQYLKVLNDQNGQNSICYTRDGNLSVSPVGKNELMLVNSSGLPILDENNKVITFQDNVKDYTITEQGQFKVNSVNGQTTSFNLGVVTADKPQFLEQAGDNLLDVPSQFSANPAGIIKEMTGPLRAQVSMQQGALESSNVDMGKEMTDLLNAQRSYQFQSRAITLSDQMAGLVNSLR</sequence>